<reference evidence="1 2" key="1">
    <citation type="journal article" date="2019" name="Int. J. Syst. Evol. Microbiol.">
        <title>The Global Catalogue of Microorganisms (GCM) 10K type strain sequencing project: providing services to taxonomists for standard genome sequencing and annotation.</title>
        <authorList>
            <consortium name="The Broad Institute Genomics Platform"/>
            <consortium name="The Broad Institute Genome Sequencing Center for Infectious Disease"/>
            <person name="Wu L."/>
            <person name="Ma J."/>
        </authorList>
    </citation>
    <scope>NUCLEOTIDE SEQUENCE [LARGE SCALE GENOMIC DNA]</scope>
    <source>
        <strain evidence="1 2">IBRC-M 10256</strain>
    </source>
</reference>
<dbReference type="GeneID" id="73901411"/>
<dbReference type="EMBL" id="JBHSAQ010000015">
    <property type="protein sequence ID" value="MFC3960058.1"/>
    <property type="molecule type" value="Genomic_DNA"/>
</dbReference>
<evidence type="ECO:0000313" key="1">
    <source>
        <dbReference type="EMBL" id="MFC3960058.1"/>
    </source>
</evidence>
<protein>
    <submittedName>
        <fullName evidence="1">Uncharacterized protein</fullName>
    </submittedName>
</protein>
<proteinExistence type="predicted"/>
<name>A0ABD5NSL2_9EURY</name>
<dbReference type="Proteomes" id="UP001595846">
    <property type="component" value="Unassembled WGS sequence"/>
</dbReference>
<keyword evidence="2" id="KW-1185">Reference proteome</keyword>
<evidence type="ECO:0000313" key="2">
    <source>
        <dbReference type="Proteomes" id="UP001595846"/>
    </source>
</evidence>
<gene>
    <name evidence="1" type="ORF">ACFOUR_16990</name>
</gene>
<accession>A0ABD5NSL2</accession>
<comment type="caution">
    <text evidence="1">The sequence shown here is derived from an EMBL/GenBank/DDBJ whole genome shotgun (WGS) entry which is preliminary data.</text>
</comment>
<dbReference type="AlphaFoldDB" id="A0ABD5NSL2"/>
<sequence>MGMNETVTLDTELSAHEVAAGWPADAFTWINNVRRADGAVSVLLTDTVGPDPEPFAETLLDGFPAVERVAWTQLHNTSDGCVVEVYERAPEYVSEPTMRVLQVAAGTNYWRLARDAVREQCGIPVQTWYEIIDGDADIQTVPRDETPY</sequence>
<organism evidence="1 2">
    <name type="scientific">Halovivax cerinus</name>
    <dbReference type="NCBI Taxonomy" id="1487865"/>
    <lineage>
        <taxon>Archaea</taxon>
        <taxon>Methanobacteriati</taxon>
        <taxon>Methanobacteriota</taxon>
        <taxon>Stenosarchaea group</taxon>
        <taxon>Halobacteria</taxon>
        <taxon>Halobacteriales</taxon>
        <taxon>Natrialbaceae</taxon>
        <taxon>Halovivax</taxon>
    </lineage>
</organism>
<dbReference type="RefSeq" id="WP_256532334.1">
    <property type="nucleotide sequence ID" value="NZ_CP101824.1"/>
</dbReference>